<dbReference type="PROSITE" id="PS50275">
    <property type="entry name" value="SAC"/>
    <property type="match status" value="1"/>
</dbReference>
<dbReference type="STRING" id="7574.A0A2R2MNU8"/>
<name>A0A2R2MNU8_LINAN</name>
<dbReference type="GO" id="GO:2001135">
    <property type="term" value="P:regulation of endocytic recycling"/>
    <property type="evidence" value="ECO:0007669"/>
    <property type="project" value="TreeGrafter"/>
</dbReference>
<dbReference type="PANTHER" id="PTHR45662">
    <property type="entry name" value="PHOSPHATIDYLINOSITIDE PHOSPHATASE SAC1"/>
    <property type="match status" value="1"/>
</dbReference>
<evidence type="ECO:0000313" key="3">
    <source>
        <dbReference type="RefSeq" id="XP_023931894.1"/>
    </source>
</evidence>
<keyword evidence="2" id="KW-1185">Reference proteome</keyword>
<dbReference type="GO" id="GO:0005769">
    <property type="term" value="C:early endosome"/>
    <property type="evidence" value="ECO:0007669"/>
    <property type="project" value="TreeGrafter"/>
</dbReference>
<dbReference type="Proteomes" id="UP000085678">
    <property type="component" value="Unplaced"/>
</dbReference>
<protein>
    <submittedName>
        <fullName evidence="3">Phosphatidylinositide phosphatase SAC2-like</fullName>
    </submittedName>
</protein>
<feature type="domain" description="SAC" evidence="1">
    <location>
        <begin position="168"/>
        <end position="285"/>
    </location>
</feature>
<reference evidence="3" key="1">
    <citation type="submission" date="2025-08" db="UniProtKB">
        <authorList>
            <consortium name="RefSeq"/>
        </authorList>
    </citation>
    <scope>IDENTIFICATION</scope>
    <source>
        <tissue evidence="3">Gonads</tissue>
    </source>
</reference>
<dbReference type="AlphaFoldDB" id="A0A2R2MNU8"/>
<dbReference type="Pfam" id="PF02383">
    <property type="entry name" value="Syja_N"/>
    <property type="match status" value="1"/>
</dbReference>
<dbReference type="GeneID" id="112042137"/>
<proteinExistence type="predicted"/>
<dbReference type="InterPro" id="IPR002013">
    <property type="entry name" value="SAC_dom"/>
</dbReference>
<dbReference type="RefSeq" id="XP_023931894.1">
    <property type="nucleotide sequence ID" value="XM_024076126.1"/>
</dbReference>
<dbReference type="OrthoDB" id="405996at2759"/>
<evidence type="ECO:0000259" key="1">
    <source>
        <dbReference type="PROSITE" id="PS50275"/>
    </source>
</evidence>
<dbReference type="KEGG" id="lak:112042137"/>
<dbReference type="GO" id="GO:0046856">
    <property type="term" value="P:phosphatidylinositol dephosphorylation"/>
    <property type="evidence" value="ECO:0007669"/>
    <property type="project" value="TreeGrafter"/>
</dbReference>
<dbReference type="InParanoid" id="A0A2R2MNU8"/>
<gene>
    <name evidence="3" type="primary">LOC112042137</name>
</gene>
<evidence type="ECO:0000313" key="2">
    <source>
        <dbReference type="Proteomes" id="UP000085678"/>
    </source>
</evidence>
<accession>A0A2R2MNU8</accession>
<organism evidence="2 3">
    <name type="scientific">Lingula anatina</name>
    <name type="common">Brachiopod</name>
    <name type="synonym">Lingula unguis</name>
    <dbReference type="NCBI Taxonomy" id="7574"/>
    <lineage>
        <taxon>Eukaryota</taxon>
        <taxon>Metazoa</taxon>
        <taxon>Spiralia</taxon>
        <taxon>Lophotrochozoa</taxon>
        <taxon>Brachiopoda</taxon>
        <taxon>Linguliformea</taxon>
        <taxon>Lingulata</taxon>
        <taxon>Lingulida</taxon>
        <taxon>Linguloidea</taxon>
        <taxon>Lingulidae</taxon>
        <taxon>Lingula</taxon>
    </lineage>
</organism>
<dbReference type="PANTHER" id="PTHR45662:SF8">
    <property type="entry name" value="PHOSPHATIDYLINOSITIDE PHOSPHATASE SAC2"/>
    <property type="match status" value="1"/>
</dbReference>
<sequence>MELFEARDHYIIQEGDNSLWCSRFDGSLVAKTGSDIVNAWNPVCLGLVHGVIGKFRILPDSDWRLMLIQERHLVGQLYRVHDVYRITKVCIVPLTPEEPGELDLQLCKKHHFGIKKTSRIASTLDQQQKTLTKTWNHLKSVAGHASRNKKKEVKDRERFERKVTEEILKMFNETDSFYYSSSTDLTSSLQRQHGSTYNTADPLWKRADLRFFWNRAMLEELVNSLEPLSDHWIVPVTQGYIQISQCQMVNENEMSTFYTSHKDMMRDAPQYTMTIISRRSRHRAGKTDTVDHRYV</sequence>
<dbReference type="GO" id="GO:0043812">
    <property type="term" value="F:phosphatidylinositol-4-phosphate phosphatase activity"/>
    <property type="evidence" value="ECO:0007669"/>
    <property type="project" value="TreeGrafter"/>
</dbReference>
<dbReference type="GO" id="GO:0045334">
    <property type="term" value="C:clathrin-coated endocytic vesicle"/>
    <property type="evidence" value="ECO:0007669"/>
    <property type="project" value="TreeGrafter"/>
</dbReference>